<name>A0ABZ0HWR0_9HYPH</name>
<organism evidence="3 4">
    <name type="scientific">Methylocapsa polymorpha</name>
    <dbReference type="NCBI Taxonomy" id="3080828"/>
    <lineage>
        <taxon>Bacteria</taxon>
        <taxon>Pseudomonadati</taxon>
        <taxon>Pseudomonadota</taxon>
        <taxon>Alphaproteobacteria</taxon>
        <taxon>Hyphomicrobiales</taxon>
        <taxon>Beijerinckiaceae</taxon>
        <taxon>Methylocapsa</taxon>
    </lineage>
</organism>
<sequence>MKSRLPIALASIALAGGIAFVVQNATAQQPPPGAPPAPPAFEKHAPPHWVLSPSDHAALVDARIAGLHAGLKLTPDQEKLWPPVEAALRAGAKSAEERREKIKNEPHPDDIIAFLRRISEIETAHGATLKAIADAAAPLYATLSEDQKHRLPLLLPKHHLFGGHFGAHEGPHGWGDGEDEGFAEHEPGPHHEGPHPGE</sequence>
<dbReference type="Proteomes" id="UP001626536">
    <property type="component" value="Chromosome"/>
</dbReference>
<dbReference type="RefSeq" id="WP_407339778.1">
    <property type="nucleotide sequence ID" value="NZ_CP136862.1"/>
</dbReference>
<protein>
    <submittedName>
        <fullName evidence="3">Spy/CpxP family protein refolding chaperone</fullName>
    </submittedName>
</protein>
<reference evidence="3 4" key="1">
    <citation type="submission" date="2023-10" db="EMBL/GenBank/DDBJ databases">
        <title>Novel methanotroph of the genus Methylocapsa from a subarctic wetland.</title>
        <authorList>
            <person name="Belova S.E."/>
            <person name="Oshkin I.Y."/>
            <person name="Miroshnikov K."/>
            <person name="Dedysh S.N."/>
        </authorList>
    </citation>
    <scope>NUCLEOTIDE SEQUENCE [LARGE SCALE GENOMIC DNA]</scope>
    <source>
        <strain evidence="3 4">RX1</strain>
    </source>
</reference>
<accession>A0ABZ0HWR0</accession>
<dbReference type="EMBL" id="CP136862">
    <property type="protein sequence ID" value="WOJ90331.1"/>
    <property type="molecule type" value="Genomic_DNA"/>
</dbReference>
<evidence type="ECO:0000313" key="3">
    <source>
        <dbReference type="EMBL" id="WOJ90331.1"/>
    </source>
</evidence>
<feature type="signal peptide" evidence="2">
    <location>
        <begin position="1"/>
        <end position="27"/>
    </location>
</feature>
<evidence type="ECO:0000256" key="1">
    <source>
        <dbReference type="SAM" id="MobiDB-lite"/>
    </source>
</evidence>
<feature type="compositionally biased region" description="Basic and acidic residues" evidence="1">
    <location>
        <begin position="182"/>
        <end position="198"/>
    </location>
</feature>
<proteinExistence type="predicted"/>
<dbReference type="InterPro" id="IPR012899">
    <property type="entry name" value="LTXXQ"/>
</dbReference>
<keyword evidence="2" id="KW-0732">Signal</keyword>
<evidence type="ECO:0000256" key="2">
    <source>
        <dbReference type="SAM" id="SignalP"/>
    </source>
</evidence>
<keyword evidence="4" id="KW-1185">Reference proteome</keyword>
<feature type="chain" id="PRO_5045898657" evidence="2">
    <location>
        <begin position="28"/>
        <end position="198"/>
    </location>
</feature>
<feature type="region of interest" description="Disordered" evidence="1">
    <location>
        <begin position="166"/>
        <end position="198"/>
    </location>
</feature>
<evidence type="ECO:0000313" key="4">
    <source>
        <dbReference type="Proteomes" id="UP001626536"/>
    </source>
</evidence>
<gene>
    <name evidence="3" type="ORF">RZS28_03255</name>
</gene>
<dbReference type="Pfam" id="PF07813">
    <property type="entry name" value="LTXXQ"/>
    <property type="match status" value="1"/>
</dbReference>